<protein>
    <submittedName>
        <fullName evidence="1">Uncharacterized protein</fullName>
    </submittedName>
</protein>
<evidence type="ECO:0000313" key="2">
    <source>
        <dbReference type="Proteomes" id="UP001177021"/>
    </source>
</evidence>
<keyword evidence="2" id="KW-1185">Reference proteome</keyword>
<name>A0ACB0MA96_TRIPR</name>
<reference evidence="1" key="1">
    <citation type="submission" date="2023-10" db="EMBL/GenBank/DDBJ databases">
        <authorList>
            <person name="Rodriguez Cubillos JULIANA M."/>
            <person name="De Vega J."/>
        </authorList>
    </citation>
    <scope>NUCLEOTIDE SEQUENCE</scope>
</reference>
<accession>A0ACB0MA96</accession>
<gene>
    <name evidence="1" type="ORF">MILVUS5_LOCUS41053</name>
</gene>
<evidence type="ECO:0000313" key="1">
    <source>
        <dbReference type="EMBL" id="CAJ2678829.1"/>
    </source>
</evidence>
<dbReference type="Proteomes" id="UP001177021">
    <property type="component" value="Unassembled WGS sequence"/>
</dbReference>
<proteinExistence type="predicted"/>
<comment type="caution">
    <text evidence="1">The sequence shown here is derived from an EMBL/GenBank/DDBJ whole genome shotgun (WGS) entry which is preliminary data.</text>
</comment>
<organism evidence="1 2">
    <name type="scientific">Trifolium pratense</name>
    <name type="common">Red clover</name>
    <dbReference type="NCBI Taxonomy" id="57577"/>
    <lineage>
        <taxon>Eukaryota</taxon>
        <taxon>Viridiplantae</taxon>
        <taxon>Streptophyta</taxon>
        <taxon>Embryophyta</taxon>
        <taxon>Tracheophyta</taxon>
        <taxon>Spermatophyta</taxon>
        <taxon>Magnoliopsida</taxon>
        <taxon>eudicotyledons</taxon>
        <taxon>Gunneridae</taxon>
        <taxon>Pentapetalae</taxon>
        <taxon>rosids</taxon>
        <taxon>fabids</taxon>
        <taxon>Fabales</taxon>
        <taxon>Fabaceae</taxon>
        <taxon>Papilionoideae</taxon>
        <taxon>50 kb inversion clade</taxon>
        <taxon>NPAAA clade</taxon>
        <taxon>Hologalegina</taxon>
        <taxon>IRL clade</taxon>
        <taxon>Trifolieae</taxon>
        <taxon>Trifolium</taxon>
    </lineage>
</organism>
<dbReference type="EMBL" id="CASHSV030000823">
    <property type="protein sequence ID" value="CAJ2678829.1"/>
    <property type="molecule type" value="Genomic_DNA"/>
</dbReference>
<sequence>MRRQIFVHLFFAWLLLAVSALNHVTANVQVIQPVDFKLRKLQATPKPHGEDVIPSWVTEKKTRKSPSGPNPIGNHRPPTKP</sequence>